<protein>
    <submittedName>
        <fullName evidence="1">Uncharacterized protein</fullName>
    </submittedName>
</protein>
<dbReference type="EMBL" id="JAHQIW010007317">
    <property type="protein sequence ID" value="KAJ1373608.1"/>
    <property type="molecule type" value="Genomic_DNA"/>
</dbReference>
<comment type="caution">
    <text evidence="1">The sequence shown here is derived from an EMBL/GenBank/DDBJ whole genome shotgun (WGS) entry which is preliminary data.</text>
</comment>
<organism evidence="1 2">
    <name type="scientific">Parelaphostrongylus tenuis</name>
    <name type="common">Meningeal worm</name>
    <dbReference type="NCBI Taxonomy" id="148309"/>
    <lineage>
        <taxon>Eukaryota</taxon>
        <taxon>Metazoa</taxon>
        <taxon>Ecdysozoa</taxon>
        <taxon>Nematoda</taxon>
        <taxon>Chromadorea</taxon>
        <taxon>Rhabditida</taxon>
        <taxon>Rhabditina</taxon>
        <taxon>Rhabditomorpha</taxon>
        <taxon>Strongyloidea</taxon>
        <taxon>Metastrongylidae</taxon>
        <taxon>Parelaphostrongylus</taxon>
    </lineage>
</organism>
<name>A0AAD5RCP6_PARTN</name>
<evidence type="ECO:0000313" key="2">
    <source>
        <dbReference type="Proteomes" id="UP001196413"/>
    </source>
</evidence>
<sequence>MEDKWGLDSLDFYLFEKVDFTEFPALRVLPGPTKIQQGDKMIFTGDKKREEQHAIFISSQIGCQNSTGNLTFTLIYVRPPAVTNRSERGACGFDETSENAETIYNVTYDVQDTCFGITASLVAWCLLVKSVPWGDNPYYEEPMPKYLHAPSSEKITERAVFSHLTASDHMSIPYIAHGSPSQHLSGVVDMGDGFSSVPLESIATGRPIRTASDLDCKDFFSCRWRAFGRVSKPWQMSSSILPLELIFNATGSYVRPEGTYALLYIEQDNKAPLDYLRSDPISCQSQTENTLSLR</sequence>
<proteinExistence type="predicted"/>
<evidence type="ECO:0000313" key="1">
    <source>
        <dbReference type="EMBL" id="KAJ1373608.1"/>
    </source>
</evidence>
<gene>
    <name evidence="1" type="ORF">KIN20_036069</name>
</gene>
<dbReference type="Proteomes" id="UP001196413">
    <property type="component" value="Unassembled WGS sequence"/>
</dbReference>
<keyword evidence="2" id="KW-1185">Reference proteome</keyword>
<accession>A0AAD5RCP6</accession>
<dbReference type="AlphaFoldDB" id="A0AAD5RCP6"/>
<reference evidence="1" key="1">
    <citation type="submission" date="2021-06" db="EMBL/GenBank/DDBJ databases">
        <title>Parelaphostrongylus tenuis whole genome reference sequence.</title>
        <authorList>
            <person name="Garwood T.J."/>
            <person name="Larsen P.A."/>
            <person name="Fountain-Jones N.M."/>
            <person name="Garbe J.R."/>
            <person name="Macchietto M.G."/>
            <person name="Kania S.A."/>
            <person name="Gerhold R.W."/>
            <person name="Richards J.E."/>
            <person name="Wolf T.M."/>
        </authorList>
    </citation>
    <scope>NUCLEOTIDE SEQUENCE</scope>
    <source>
        <strain evidence="1">MNPRO001-30</strain>
        <tissue evidence="1">Meninges</tissue>
    </source>
</reference>